<dbReference type="Pfam" id="PF00241">
    <property type="entry name" value="Cofilin_ADF"/>
    <property type="match status" value="1"/>
</dbReference>
<dbReference type="InterPro" id="IPR029006">
    <property type="entry name" value="ADF-H/Gelsolin-like_dom_sf"/>
</dbReference>
<dbReference type="AlphaFoldDB" id="Q5YET7"/>
<comment type="similarity">
    <text evidence="1">Belongs to the actin-binding proteins ADF family.</text>
</comment>
<accession>Q5YET7</accession>
<evidence type="ECO:0000259" key="3">
    <source>
        <dbReference type="PROSITE" id="PS51263"/>
    </source>
</evidence>
<keyword evidence="2" id="KW-0009">Actin-binding</keyword>
<dbReference type="InterPro" id="IPR017904">
    <property type="entry name" value="ADF/Cofilin"/>
</dbReference>
<evidence type="ECO:0000256" key="2">
    <source>
        <dbReference type="ARBA" id="ARBA00023203"/>
    </source>
</evidence>
<dbReference type="GO" id="GO:0030042">
    <property type="term" value="P:actin filament depolymerization"/>
    <property type="evidence" value="ECO:0007669"/>
    <property type="project" value="InterPro"/>
</dbReference>
<dbReference type="GO" id="GO:0015629">
    <property type="term" value="C:actin cytoskeleton"/>
    <property type="evidence" value="ECO:0007669"/>
    <property type="project" value="InterPro"/>
</dbReference>
<dbReference type="EMBL" id="AY542984">
    <property type="protein sequence ID" value="AAT09076.1"/>
    <property type="molecule type" value="mRNA"/>
</dbReference>
<name>Q5YET7_BIGNA</name>
<feature type="domain" description="ADF-H" evidence="3">
    <location>
        <begin position="3"/>
        <end position="139"/>
    </location>
</feature>
<dbReference type="PANTHER" id="PTHR11913">
    <property type="entry name" value="COFILIN-RELATED"/>
    <property type="match status" value="1"/>
</dbReference>
<proteinExistence type="evidence at transcript level"/>
<evidence type="ECO:0000313" key="4">
    <source>
        <dbReference type="EMBL" id="AAT09076.1"/>
    </source>
</evidence>
<dbReference type="InterPro" id="IPR002108">
    <property type="entry name" value="ADF-H"/>
</dbReference>
<sequence length="141" mass="15581">MSGIKVTPSAIKTFEAMKKNRTHKFLLFEIKKEKVVIMDEKSGDKKENPDATYDDFIKALCVDKHAGWGVIDYEAKKSDGSILNKLVLVSWCPDDCGVRVKMLHGSTTNTIKSKLGIDKHIHASTPSDCEESAAKQLVGLS</sequence>
<evidence type="ECO:0000256" key="1">
    <source>
        <dbReference type="ARBA" id="ARBA00006844"/>
    </source>
</evidence>
<organism evidence="4">
    <name type="scientific">Bigelowiella natans</name>
    <name type="common">Pedinomonas minutissima</name>
    <name type="synonym">Chlorarachnion sp. (strain CCMP621)</name>
    <dbReference type="NCBI Taxonomy" id="227086"/>
    <lineage>
        <taxon>Eukaryota</taxon>
        <taxon>Sar</taxon>
        <taxon>Rhizaria</taxon>
        <taxon>Cercozoa</taxon>
        <taxon>Chlorarachniophyceae</taxon>
        <taxon>Bigelowiella</taxon>
    </lineage>
</organism>
<dbReference type="CDD" id="cd11286">
    <property type="entry name" value="ADF_cofilin_like"/>
    <property type="match status" value="1"/>
</dbReference>
<protein>
    <submittedName>
        <fullName evidence="4">Actin depolymerizing factor</fullName>
    </submittedName>
</protein>
<dbReference type="SMART" id="SM00102">
    <property type="entry name" value="ADF"/>
    <property type="match status" value="1"/>
</dbReference>
<reference evidence="4" key="1">
    <citation type="journal article" date="2004" name="J. Eukaryot. Microbiol.">
        <title>Plastid-targeting peptides from the chlorarachniophyte Bigelowiella natans.</title>
        <authorList>
            <person name="Rogers M.B."/>
            <person name="Archibald J.M."/>
            <person name="Field M.A."/>
            <person name="Li C."/>
            <person name="Striepen B."/>
            <person name="Keeling P.J."/>
        </authorList>
    </citation>
    <scope>NUCLEOTIDE SEQUENCE</scope>
</reference>
<dbReference type="GO" id="GO:0003779">
    <property type="term" value="F:actin binding"/>
    <property type="evidence" value="ECO:0007669"/>
    <property type="project" value="UniProtKB-KW"/>
</dbReference>
<dbReference type="Gene3D" id="3.40.20.10">
    <property type="entry name" value="Severin"/>
    <property type="match status" value="1"/>
</dbReference>
<dbReference type="PROSITE" id="PS51263">
    <property type="entry name" value="ADF_H"/>
    <property type="match status" value="1"/>
</dbReference>
<dbReference type="SUPFAM" id="SSF55753">
    <property type="entry name" value="Actin depolymerizing proteins"/>
    <property type="match status" value="1"/>
</dbReference>
<dbReference type="HOGENOM" id="CLU_094004_3_2_1"/>